<dbReference type="EMBL" id="PVQB02000163">
    <property type="protein sequence ID" value="KAF4342053.1"/>
    <property type="molecule type" value="Genomic_DNA"/>
</dbReference>
<dbReference type="OrthoDB" id="3140657at2759"/>
<dbReference type="Proteomes" id="UP000730481">
    <property type="component" value="Unassembled WGS sequence"/>
</dbReference>
<proteinExistence type="predicted"/>
<evidence type="ECO:0000313" key="2">
    <source>
        <dbReference type="Proteomes" id="UP000730481"/>
    </source>
</evidence>
<dbReference type="PANTHER" id="PTHR42057">
    <property type="entry name" value="F-BOX DOMAIN PROTEIN (AFU_ORTHOLOGUE AFUA_4G00200)"/>
    <property type="match status" value="1"/>
</dbReference>
<dbReference type="AlphaFoldDB" id="A0A9P5AP06"/>
<dbReference type="PANTHER" id="PTHR42057:SF2">
    <property type="entry name" value="F-BOX DOMAIN PROTEIN (AFU_ORTHOLOGUE AFUA_4G00200)-RELATED"/>
    <property type="match status" value="1"/>
</dbReference>
<keyword evidence="2" id="KW-1185">Reference proteome</keyword>
<reference evidence="1" key="1">
    <citation type="journal article" date="2017" name="Mycologia">
        <title>Fusarium algeriense, sp. nov., a novel toxigenic crown rot pathogen of durum wheat from Algeria is nested in the Fusarium burgessii species complex.</title>
        <authorList>
            <person name="Laraba I."/>
            <person name="Keddad A."/>
            <person name="Boureghda H."/>
            <person name="Abdallah N."/>
            <person name="Vaughan M.M."/>
            <person name="Proctor R.H."/>
            <person name="Busman M."/>
            <person name="O'Donnell K."/>
        </authorList>
    </citation>
    <scope>NUCLEOTIDE SEQUENCE</scope>
    <source>
        <strain evidence="1">NRRL 25174</strain>
    </source>
</reference>
<organism evidence="1 2">
    <name type="scientific">Fusarium beomiforme</name>
    <dbReference type="NCBI Taxonomy" id="44412"/>
    <lineage>
        <taxon>Eukaryota</taxon>
        <taxon>Fungi</taxon>
        <taxon>Dikarya</taxon>
        <taxon>Ascomycota</taxon>
        <taxon>Pezizomycotina</taxon>
        <taxon>Sordariomycetes</taxon>
        <taxon>Hypocreomycetidae</taxon>
        <taxon>Hypocreales</taxon>
        <taxon>Nectriaceae</taxon>
        <taxon>Fusarium</taxon>
        <taxon>Fusarium burgessii species complex</taxon>
    </lineage>
</organism>
<protein>
    <submittedName>
        <fullName evidence="1">Uncharacterized protein</fullName>
    </submittedName>
</protein>
<accession>A0A9P5AP06</accession>
<reference evidence="1" key="2">
    <citation type="submission" date="2020-02" db="EMBL/GenBank/DDBJ databases">
        <title>Identification and distribution of gene clusters putatively required for synthesis of sphingolipid metabolism inhibitors in phylogenetically diverse species of the filamentous fungus Fusarium.</title>
        <authorList>
            <person name="Kim H.-S."/>
            <person name="Busman M."/>
            <person name="Brown D.W."/>
            <person name="Divon H."/>
            <person name="Uhlig S."/>
            <person name="Proctor R.H."/>
        </authorList>
    </citation>
    <scope>NUCLEOTIDE SEQUENCE</scope>
    <source>
        <strain evidence="1">NRRL 25174</strain>
    </source>
</reference>
<gene>
    <name evidence="1" type="ORF">FBEOM_3984</name>
</gene>
<evidence type="ECO:0000313" key="1">
    <source>
        <dbReference type="EMBL" id="KAF4342053.1"/>
    </source>
</evidence>
<sequence>MVDLEFSYNCNHEYPFPADLVDSLPYIRHFSGLTALHLRFNQYCGEDDRVAITIEETWEDRYRVLDTVFHCITGKWTTEKQREIENNSMGSWFPYNRMYLDEDDSSVPAGEAMQLRELTIANLAHFHDNDLANSEAFKSLVALPSLTSLKLLITTEVNEDVGESIVGYGEKYEFFDQLPTTWLASSISENLRVLSLYYRSYW</sequence>
<comment type="caution">
    <text evidence="1">The sequence shown here is derived from an EMBL/GenBank/DDBJ whole genome shotgun (WGS) entry which is preliminary data.</text>
</comment>
<name>A0A9P5AP06_9HYPO</name>